<feature type="region of interest" description="Disordered" evidence="11">
    <location>
        <begin position="169"/>
        <end position="189"/>
    </location>
</feature>
<evidence type="ECO:0000256" key="3">
    <source>
        <dbReference type="ARBA" id="ARBA00022679"/>
    </source>
</evidence>
<dbReference type="PROSITE" id="PS00107">
    <property type="entry name" value="PROTEIN_KINASE_ATP"/>
    <property type="match status" value="1"/>
</dbReference>
<name>A0AAD1Y3M7_EUPCR</name>
<dbReference type="InterPro" id="IPR011009">
    <property type="entry name" value="Kinase-like_dom_sf"/>
</dbReference>
<dbReference type="PROSITE" id="PS00108">
    <property type="entry name" value="PROTEIN_KINASE_ST"/>
    <property type="match status" value="1"/>
</dbReference>
<dbReference type="PANTHER" id="PTHR24356">
    <property type="entry name" value="SERINE/THREONINE-PROTEIN KINASE"/>
    <property type="match status" value="1"/>
</dbReference>
<evidence type="ECO:0000256" key="9">
    <source>
        <dbReference type="ARBA" id="ARBA00048679"/>
    </source>
</evidence>
<dbReference type="InterPro" id="IPR002775">
    <property type="entry name" value="DNA/RNA-bd_Alba-like"/>
</dbReference>
<evidence type="ECO:0000256" key="10">
    <source>
        <dbReference type="PROSITE-ProRule" id="PRU10141"/>
    </source>
</evidence>
<comment type="caution">
    <text evidence="13">The sequence shown here is derived from an EMBL/GenBank/DDBJ whole genome shotgun (WGS) entry which is preliminary data.</text>
</comment>
<dbReference type="InterPro" id="IPR050236">
    <property type="entry name" value="Ser_Thr_kinase_AGC"/>
</dbReference>
<keyword evidence="2" id="KW-0723">Serine/threonine-protein kinase</keyword>
<dbReference type="SUPFAM" id="SSF82704">
    <property type="entry name" value="AlbA-like"/>
    <property type="match status" value="1"/>
</dbReference>
<dbReference type="EC" id="2.7.11.1" evidence="1"/>
<accession>A0AAD1Y3M7</accession>
<evidence type="ECO:0000256" key="7">
    <source>
        <dbReference type="ARBA" id="ARBA00022884"/>
    </source>
</evidence>
<dbReference type="PROSITE" id="PS50011">
    <property type="entry name" value="PROTEIN_KINASE_DOM"/>
    <property type="match status" value="1"/>
</dbReference>
<keyword evidence="3" id="KW-0808">Transferase</keyword>
<dbReference type="SUPFAM" id="SSF56112">
    <property type="entry name" value="Protein kinase-like (PK-like)"/>
    <property type="match status" value="1"/>
</dbReference>
<sequence>MNDLDKTKVLIGKGGYGEVFLVHCKLNFQKYAMKRLFKEIITNSGLGRLIMREKEITDELEHPNIVRLEGYFHDSDYCYFLFELCPIGNLRTLITNFGSLSVNLTRFYIMEIINALVYLRDNKVVHRDLKPQNLLLDDTLHIKLCDFGAAKKYDAEEVDYAIQEDTELMDDKTEVEESSDSDSDSDISDDEFEKLQKLKVQREESRKRNTHIGTPLYLSPEMLMSHLACFSSDLWALGCIISECLTGNALFRGKQKWEIEDKIRNNDFPIPDQIDKDARDLIKKLLRKCPFKRLGAGVDGSKYSLEELKKHPFFKGESFDDISSRVPPFTNEEIEKYCSKYSKDNELANYESGEENIDTLSIHAISPVVYNLMENSEKPYDTVTLKAAGKAMENLVPLVEILKRRIKGLHQLNSINPITEQKPDGSERQYLIFKVILSKEKLEDNGIGYQEPIPEDQVKEYWEPEFDDRDSYRPRGFARGRGYYNGGYRHYHNPYSEEYYGDCDNHYQRDQEYPPIGYNEEGDTEEGYTEEDNQSYNEEAISNKRLQRKQKACITLSVLFL</sequence>
<feature type="domain" description="Protein kinase" evidence="12">
    <location>
        <begin position="5"/>
        <end position="314"/>
    </location>
</feature>
<dbReference type="Gene3D" id="1.10.510.10">
    <property type="entry name" value="Transferase(Phosphotransferase) domain 1"/>
    <property type="match status" value="2"/>
</dbReference>
<evidence type="ECO:0000256" key="11">
    <source>
        <dbReference type="SAM" id="MobiDB-lite"/>
    </source>
</evidence>
<keyword evidence="5" id="KW-0418">Kinase</keyword>
<dbReference type="PANTHER" id="PTHR24356:SF163">
    <property type="entry name" value="3-PHOSPHOINOSITIDE-DEPENDENT PROTEIN KINASE 1-RELATED"/>
    <property type="match status" value="1"/>
</dbReference>
<evidence type="ECO:0000313" key="13">
    <source>
        <dbReference type="EMBL" id="CAI2383341.1"/>
    </source>
</evidence>
<dbReference type="Gene3D" id="3.30.110.20">
    <property type="entry name" value="Alba-like domain"/>
    <property type="match status" value="1"/>
</dbReference>
<dbReference type="GO" id="GO:0003723">
    <property type="term" value="F:RNA binding"/>
    <property type="evidence" value="ECO:0007669"/>
    <property type="project" value="UniProtKB-KW"/>
</dbReference>
<gene>
    <name evidence="13" type="ORF">ECRASSUSDP1_LOCUS24840</name>
</gene>
<evidence type="ECO:0000259" key="12">
    <source>
        <dbReference type="PROSITE" id="PS50011"/>
    </source>
</evidence>
<evidence type="ECO:0000313" key="14">
    <source>
        <dbReference type="Proteomes" id="UP001295684"/>
    </source>
</evidence>
<keyword evidence="6 10" id="KW-0067">ATP-binding</keyword>
<comment type="catalytic activity">
    <reaction evidence="8">
        <text>L-threonyl-[protein] + ATP = O-phospho-L-threonyl-[protein] + ADP + H(+)</text>
        <dbReference type="Rhea" id="RHEA:46608"/>
        <dbReference type="Rhea" id="RHEA-COMP:11060"/>
        <dbReference type="Rhea" id="RHEA-COMP:11605"/>
        <dbReference type="ChEBI" id="CHEBI:15378"/>
        <dbReference type="ChEBI" id="CHEBI:30013"/>
        <dbReference type="ChEBI" id="CHEBI:30616"/>
        <dbReference type="ChEBI" id="CHEBI:61977"/>
        <dbReference type="ChEBI" id="CHEBI:456216"/>
        <dbReference type="EC" id="2.7.11.1"/>
    </reaction>
</comment>
<evidence type="ECO:0000256" key="5">
    <source>
        <dbReference type="ARBA" id="ARBA00022777"/>
    </source>
</evidence>
<keyword evidence="4 10" id="KW-0547">Nucleotide-binding</keyword>
<evidence type="ECO:0000256" key="1">
    <source>
        <dbReference type="ARBA" id="ARBA00012513"/>
    </source>
</evidence>
<dbReference type="InterPro" id="IPR036882">
    <property type="entry name" value="Alba-like_dom_sf"/>
</dbReference>
<dbReference type="GO" id="GO:0035556">
    <property type="term" value="P:intracellular signal transduction"/>
    <property type="evidence" value="ECO:0007669"/>
    <property type="project" value="TreeGrafter"/>
</dbReference>
<dbReference type="GO" id="GO:0005524">
    <property type="term" value="F:ATP binding"/>
    <property type="evidence" value="ECO:0007669"/>
    <property type="project" value="UniProtKB-UniRule"/>
</dbReference>
<evidence type="ECO:0000256" key="8">
    <source>
        <dbReference type="ARBA" id="ARBA00047899"/>
    </source>
</evidence>
<dbReference type="Pfam" id="PF01918">
    <property type="entry name" value="Alba"/>
    <property type="match status" value="1"/>
</dbReference>
<dbReference type="SMART" id="SM00220">
    <property type="entry name" value="S_TKc"/>
    <property type="match status" value="1"/>
</dbReference>
<dbReference type="InterPro" id="IPR008271">
    <property type="entry name" value="Ser/Thr_kinase_AS"/>
</dbReference>
<proteinExistence type="predicted"/>
<evidence type="ECO:0000256" key="2">
    <source>
        <dbReference type="ARBA" id="ARBA00022527"/>
    </source>
</evidence>
<comment type="catalytic activity">
    <reaction evidence="9">
        <text>L-seryl-[protein] + ATP = O-phospho-L-seryl-[protein] + ADP + H(+)</text>
        <dbReference type="Rhea" id="RHEA:17989"/>
        <dbReference type="Rhea" id="RHEA-COMP:9863"/>
        <dbReference type="Rhea" id="RHEA-COMP:11604"/>
        <dbReference type="ChEBI" id="CHEBI:15378"/>
        <dbReference type="ChEBI" id="CHEBI:29999"/>
        <dbReference type="ChEBI" id="CHEBI:30616"/>
        <dbReference type="ChEBI" id="CHEBI:83421"/>
        <dbReference type="ChEBI" id="CHEBI:456216"/>
        <dbReference type="EC" id="2.7.11.1"/>
    </reaction>
</comment>
<reference evidence="13" key="1">
    <citation type="submission" date="2023-07" db="EMBL/GenBank/DDBJ databases">
        <authorList>
            <consortium name="AG Swart"/>
            <person name="Singh M."/>
            <person name="Singh A."/>
            <person name="Seah K."/>
            <person name="Emmerich C."/>
        </authorList>
    </citation>
    <scope>NUCLEOTIDE SEQUENCE</scope>
    <source>
        <strain evidence="13">DP1</strain>
    </source>
</reference>
<dbReference type="Proteomes" id="UP001295684">
    <property type="component" value="Unassembled WGS sequence"/>
</dbReference>
<protein>
    <recommendedName>
        <fullName evidence="1">non-specific serine/threonine protein kinase</fullName>
        <ecNumber evidence="1">2.7.11.1</ecNumber>
    </recommendedName>
</protein>
<organism evidence="13 14">
    <name type="scientific">Euplotes crassus</name>
    <dbReference type="NCBI Taxonomy" id="5936"/>
    <lineage>
        <taxon>Eukaryota</taxon>
        <taxon>Sar</taxon>
        <taxon>Alveolata</taxon>
        <taxon>Ciliophora</taxon>
        <taxon>Intramacronucleata</taxon>
        <taxon>Spirotrichea</taxon>
        <taxon>Hypotrichia</taxon>
        <taxon>Euplotida</taxon>
        <taxon>Euplotidae</taxon>
        <taxon>Moneuplotes</taxon>
    </lineage>
</organism>
<feature type="binding site" evidence="10">
    <location>
        <position position="34"/>
    </location>
    <ligand>
        <name>ATP</name>
        <dbReference type="ChEBI" id="CHEBI:30616"/>
    </ligand>
</feature>
<dbReference type="EMBL" id="CAMPGE010025602">
    <property type="protein sequence ID" value="CAI2383341.1"/>
    <property type="molecule type" value="Genomic_DNA"/>
</dbReference>
<keyword evidence="7" id="KW-0694">RNA-binding</keyword>
<evidence type="ECO:0000256" key="4">
    <source>
        <dbReference type="ARBA" id="ARBA00022741"/>
    </source>
</evidence>
<dbReference type="FunFam" id="3.30.200.20:FF:000042">
    <property type="entry name" value="Aurora kinase A"/>
    <property type="match status" value="1"/>
</dbReference>
<keyword evidence="14" id="KW-1185">Reference proteome</keyword>
<dbReference type="Pfam" id="PF00069">
    <property type="entry name" value="Pkinase"/>
    <property type="match status" value="2"/>
</dbReference>
<dbReference type="InterPro" id="IPR000719">
    <property type="entry name" value="Prot_kinase_dom"/>
</dbReference>
<dbReference type="AlphaFoldDB" id="A0AAD1Y3M7"/>
<evidence type="ECO:0000256" key="6">
    <source>
        <dbReference type="ARBA" id="ARBA00022840"/>
    </source>
</evidence>
<dbReference type="InterPro" id="IPR017441">
    <property type="entry name" value="Protein_kinase_ATP_BS"/>
</dbReference>
<dbReference type="GO" id="GO:0004674">
    <property type="term" value="F:protein serine/threonine kinase activity"/>
    <property type="evidence" value="ECO:0007669"/>
    <property type="project" value="UniProtKB-KW"/>
</dbReference>